<accession>A0A8J7KGQ3</accession>
<feature type="transmembrane region" description="Helical" evidence="2">
    <location>
        <begin position="90"/>
        <end position="110"/>
    </location>
</feature>
<dbReference type="InterPro" id="IPR029058">
    <property type="entry name" value="AB_hydrolase_fold"/>
</dbReference>
<dbReference type="RefSeq" id="WP_197002318.1">
    <property type="nucleotide sequence ID" value="NZ_BONS01000003.1"/>
</dbReference>
<dbReference type="AlphaFoldDB" id="A0A8J7KGQ3"/>
<comment type="caution">
    <text evidence="4">The sequence shown here is derived from an EMBL/GenBank/DDBJ whole genome shotgun (WGS) entry which is preliminary data.</text>
</comment>
<name>A0A8J7KGQ3_9ACTN</name>
<organism evidence="4 5">
    <name type="scientific">Longispora fulva</name>
    <dbReference type="NCBI Taxonomy" id="619741"/>
    <lineage>
        <taxon>Bacteria</taxon>
        <taxon>Bacillati</taxon>
        <taxon>Actinomycetota</taxon>
        <taxon>Actinomycetes</taxon>
        <taxon>Micromonosporales</taxon>
        <taxon>Micromonosporaceae</taxon>
        <taxon>Longispora</taxon>
    </lineage>
</organism>
<dbReference type="InterPro" id="IPR049492">
    <property type="entry name" value="BD-FAE-like_dom"/>
</dbReference>
<evidence type="ECO:0000259" key="3">
    <source>
        <dbReference type="Pfam" id="PF20434"/>
    </source>
</evidence>
<evidence type="ECO:0000256" key="1">
    <source>
        <dbReference type="ARBA" id="ARBA00022801"/>
    </source>
</evidence>
<dbReference type="Pfam" id="PF20434">
    <property type="entry name" value="BD-FAE"/>
    <property type="match status" value="1"/>
</dbReference>
<feature type="domain" description="BD-FAE-like" evidence="3">
    <location>
        <begin position="152"/>
        <end position="358"/>
    </location>
</feature>
<protein>
    <submittedName>
        <fullName evidence="4">Acetyl esterase/lipase</fullName>
    </submittedName>
</protein>
<reference evidence="4" key="1">
    <citation type="submission" date="2020-11" db="EMBL/GenBank/DDBJ databases">
        <title>Sequencing the genomes of 1000 actinobacteria strains.</title>
        <authorList>
            <person name="Klenk H.-P."/>
        </authorList>
    </citation>
    <scope>NUCLEOTIDE SEQUENCE</scope>
    <source>
        <strain evidence="4">DSM 45356</strain>
    </source>
</reference>
<dbReference type="EMBL" id="JADOUF010000001">
    <property type="protein sequence ID" value="MBG6135169.1"/>
    <property type="molecule type" value="Genomic_DNA"/>
</dbReference>
<dbReference type="SUPFAM" id="SSF53474">
    <property type="entry name" value="alpha/beta-Hydrolases"/>
    <property type="match status" value="1"/>
</dbReference>
<evidence type="ECO:0000256" key="2">
    <source>
        <dbReference type="SAM" id="Phobius"/>
    </source>
</evidence>
<dbReference type="GO" id="GO:0016787">
    <property type="term" value="F:hydrolase activity"/>
    <property type="evidence" value="ECO:0007669"/>
    <property type="project" value="UniProtKB-KW"/>
</dbReference>
<keyword evidence="5" id="KW-1185">Reference proteome</keyword>
<keyword evidence="2" id="KW-1133">Transmembrane helix</keyword>
<proteinExistence type="predicted"/>
<sequence length="406" mass="43479">MQQLEAPPHPKPARLSHGGRTVVVLSVTLTLVLVAALVALWAPLPPAGWAWKTYLVTSEYALYVVVLAVVCLLLALALRAVQRRRLAWTVTFVALLAMIAGLLPTANLLITAHLTGAHLSVRDYFTGGLNLGKPDPARTVTYATVEGRELPLDVWLPPRSAARPAPVVVAVHGGAFVSGQQGQYPKWNGWLNEHGYAVFDVQYRLAPPPRWNQAAGDVKCAIGWVRAHAEQYGIDPTRIVLMGESAGGTLALLAAYSVGDAALPPSCPAPDSSVKAVVGLYPATDLVAGWHDNSLGGYTRDAVEKFTGGTPGTAADAYRIASPVSYVRGKLPPTLLVHGEHDALVDPETQTVRLSVKLEAAGVPQELITLPMTDHGYDFQWGGWGTQITRHALERFLGKYVTSPAR</sequence>
<dbReference type="Proteomes" id="UP000622552">
    <property type="component" value="Unassembled WGS sequence"/>
</dbReference>
<keyword evidence="2" id="KW-0812">Transmembrane</keyword>
<keyword evidence="1" id="KW-0378">Hydrolase</keyword>
<gene>
    <name evidence="4" type="ORF">IW245_001363</name>
</gene>
<evidence type="ECO:0000313" key="5">
    <source>
        <dbReference type="Proteomes" id="UP000622552"/>
    </source>
</evidence>
<dbReference type="InterPro" id="IPR050300">
    <property type="entry name" value="GDXG_lipolytic_enzyme"/>
</dbReference>
<evidence type="ECO:0000313" key="4">
    <source>
        <dbReference type="EMBL" id="MBG6135169.1"/>
    </source>
</evidence>
<feature type="transmembrane region" description="Helical" evidence="2">
    <location>
        <begin position="21"/>
        <end position="40"/>
    </location>
</feature>
<keyword evidence="2" id="KW-0472">Membrane</keyword>
<dbReference type="Gene3D" id="3.40.50.1820">
    <property type="entry name" value="alpha/beta hydrolase"/>
    <property type="match status" value="1"/>
</dbReference>
<feature type="transmembrane region" description="Helical" evidence="2">
    <location>
        <begin position="60"/>
        <end position="78"/>
    </location>
</feature>
<dbReference type="PANTHER" id="PTHR48081">
    <property type="entry name" value="AB HYDROLASE SUPERFAMILY PROTEIN C4A8.06C"/>
    <property type="match status" value="1"/>
</dbReference>